<dbReference type="SMART" id="SM00829">
    <property type="entry name" value="PKS_ER"/>
    <property type="match status" value="1"/>
</dbReference>
<reference evidence="2" key="1">
    <citation type="journal article" date="2021" name="J Fungi (Basel)">
        <title>Genomic and Metabolomic Analyses of the Marine Fungus Emericellopsis cladophorae: Insights into Saltwater Adaptability Mechanisms and Its Biosynthetic Potential.</title>
        <authorList>
            <person name="Goncalves M.F.M."/>
            <person name="Hilario S."/>
            <person name="Van de Peer Y."/>
            <person name="Esteves A.C."/>
            <person name="Alves A."/>
        </authorList>
    </citation>
    <scope>NUCLEOTIDE SEQUENCE</scope>
    <source>
        <strain evidence="2">MUM 19.33</strain>
    </source>
</reference>
<evidence type="ECO:0000259" key="1">
    <source>
        <dbReference type="SMART" id="SM00829"/>
    </source>
</evidence>
<dbReference type="GO" id="GO:0016491">
    <property type="term" value="F:oxidoreductase activity"/>
    <property type="evidence" value="ECO:0007669"/>
    <property type="project" value="InterPro"/>
</dbReference>
<dbReference type="InterPro" id="IPR011032">
    <property type="entry name" value="GroES-like_sf"/>
</dbReference>
<dbReference type="InterPro" id="IPR013149">
    <property type="entry name" value="ADH-like_C"/>
</dbReference>
<dbReference type="OrthoDB" id="9930022at2759"/>
<dbReference type="InterPro" id="IPR052711">
    <property type="entry name" value="Zinc_ADH-like"/>
</dbReference>
<dbReference type="PANTHER" id="PTHR45033:SF2">
    <property type="entry name" value="ZINC-TYPE ALCOHOL DEHYDROGENASE-LIKE PROTEIN C1773.06C"/>
    <property type="match status" value="1"/>
</dbReference>
<comment type="caution">
    <text evidence="2">The sequence shown here is derived from an EMBL/GenBank/DDBJ whole genome shotgun (WGS) entry which is preliminary data.</text>
</comment>
<proteinExistence type="predicted"/>
<dbReference type="InterPro" id="IPR036291">
    <property type="entry name" value="NAD(P)-bd_dom_sf"/>
</dbReference>
<dbReference type="InterPro" id="IPR020843">
    <property type="entry name" value="ER"/>
</dbReference>
<feature type="domain" description="Enoyl reductase (ER)" evidence="1">
    <location>
        <begin position="12"/>
        <end position="351"/>
    </location>
</feature>
<protein>
    <recommendedName>
        <fullName evidence="1">Enoyl reductase (ER) domain-containing protein</fullName>
    </recommendedName>
</protein>
<sequence length="358" mass="38199">MASQWILANQDGFENALEFQQNIPIPTAADLGPKEVLVELRAASLNYRELVIAGPMGVNGPIKPPVVPGCDGAGIIKAAGSDVVKFQVGDRVVTHNDADVNRDGDDKVFTFAEATSAMGQGADGTLRTHGVFHQNAVVHAPKTLEFLAASTLTTTWVTAWNAYFGLESRKLTPESWVLIQGTGGVSVAAVQIAVAFGANVVATTSTEERASRLKALGAVAVLNYRTDADIWGQKARALTPNGRGFDHILDVGGNETLAHSLKAVRAEGVISLIGAVGAASAETVPMVLALPHTCIVRGFIAGTRRQFQDLNRFIDEKKIQPAVDDVVFDLADAKDAYRRLKEKKHFAKVLINIEQSVP</sequence>
<dbReference type="CDD" id="cd08276">
    <property type="entry name" value="MDR7"/>
    <property type="match status" value="1"/>
</dbReference>
<dbReference type="AlphaFoldDB" id="A0A9P9XU71"/>
<dbReference type="PANTHER" id="PTHR45033">
    <property type="match status" value="1"/>
</dbReference>
<evidence type="ECO:0000313" key="3">
    <source>
        <dbReference type="Proteomes" id="UP001055219"/>
    </source>
</evidence>
<gene>
    <name evidence="2" type="ORF">J7T54_002762</name>
</gene>
<dbReference type="SUPFAM" id="SSF51735">
    <property type="entry name" value="NAD(P)-binding Rossmann-fold domains"/>
    <property type="match status" value="1"/>
</dbReference>
<dbReference type="Pfam" id="PF00107">
    <property type="entry name" value="ADH_zinc_N"/>
    <property type="match status" value="1"/>
</dbReference>
<reference evidence="2" key="2">
    <citation type="submission" date="2022-07" db="EMBL/GenBank/DDBJ databases">
        <authorList>
            <person name="Goncalves M.F.M."/>
            <person name="Hilario S."/>
            <person name="Van De Peer Y."/>
            <person name="Esteves A.C."/>
            <person name="Alves A."/>
        </authorList>
    </citation>
    <scope>NUCLEOTIDE SEQUENCE</scope>
    <source>
        <strain evidence="2">MUM 19.33</strain>
    </source>
</reference>
<dbReference type="Gene3D" id="3.90.180.10">
    <property type="entry name" value="Medium-chain alcohol dehydrogenases, catalytic domain"/>
    <property type="match status" value="1"/>
</dbReference>
<accession>A0A9P9XU71</accession>
<keyword evidence="3" id="KW-1185">Reference proteome</keyword>
<dbReference type="GeneID" id="75829270"/>
<organism evidence="2 3">
    <name type="scientific">Emericellopsis cladophorae</name>
    <dbReference type="NCBI Taxonomy" id="2686198"/>
    <lineage>
        <taxon>Eukaryota</taxon>
        <taxon>Fungi</taxon>
        <taxon>Dikarya</taxon>
        <taxon>Ascomycota</taxon>
        <taxon>Pezizomycotina</taxon>
        <taxon>Sordariomycetes</taxon>
        <taxon>Hypocreomycetidae</taxon>
        <taxon>Hypocreales</taxon>
        <taxon>Bionectriaceae</taxon>
        <taxon>Emericellopsis</taxon>
    </lineage>
</organism>
<dbReference type="Pfam" id="PF08240">
    <property type="entry name" value="ADH_N"/>
    <property type="match status" value="1"/>
</dbReference>
<name>A0A9P9XU71_9HYPO</name>
<dbReference type="Proteomes" id="UP001055219">
    <property type="component" value="Unassembled WGS sequence"/>
</dbReference>
<dbReference type="SUPFAM" id="SSF50129">
    <property type="entry name" value="GroES-like"/>
    <property type="match status" value="1"/>
</dbReference>
<dbReference type="InterPro" id="IPR013154">
    <property type="entry name" value="ADH-like_N"/>
</dbReference>
<dbReference type="EMBL" id="JAGIXG020000095">
    <property type="protein sequence ID" value="KAI6777864.1"/>
    <property type="molecule type" value="Genomic_DNA"/>
</dbReference>
<dbReference type="Gene3D" id="3.40.50.720">
    <property type="entry name" value="NAD(P)-binding Rossmann-like Domain"/>
    <property type="match status" value="1"/>
</dbReference>
<evidence type="ECO:0000313" key="2">
    <source>
        <dbReference type="EMBL" id="KAI6777864.1"/>
    </source>
</evidence>
<dbReference type="RefSeq" id="XP_051358720.1">
    <property type="nucleotide sequence ID" value="XM_051510383.1"/>
</dbReference>